<evidence type="ECO:0000313" key="1">
    <source>
        <dbReference type="EMBL" id="PWW07820.1"/>
    </source>
</evidence>
<dbReference type="EMBL" id="QGTS01000008">
    <property type="protein sequence ID" value="PWW07820.1"/>
    <property type="molecule type" value="Genomic_DNA"/>
</dbReference>
<dbReference type="InterPro" id="IPR011250">
    <property type="entry name" value="OMP/PagP_B-barrel"/>
</dbReference>
<name>A0A317PYQ3_9ENTR</name>
<evidence type="ECO:0000313" key="2">
    <source>
        <dbReference type="Proteomes" id="UP000246744"/>
    </source>
</evidence>
<dbReference type="SUPFAM" id="SSF56925">
    <property type="entry name" value="OMPA-like"/>
    <property type="match status" value="1"/>
</dbReference>
<comment type="caution">
    <text evidence="1">The sequence shown here is derived from an EMBL/GenBank/DDBJ whole genome shotgun (WGS) entry which is preliminary data.</text>
</comment>
<proteinExistence type="predicted"/>
<dbReference type="RefSeq" id="WP_342768397.1">
    <property type="nucleotide sequence ID" value="NZ_QGTS01000008.1"/>
</dbReference>
<organism evidence="1 2">
    <name type="scientific">Mangrovibacter plantisponsor</name>
    <dbReference type="NCBI Taxonomy" id="451513"/>
    <lineage>
        <taxon>Bacteria</taxon>
        <taxon>Pseudomonadati</taxon>
        <taxon>Pseudomonadota</taxon>
        <taxon>Gammaproteobacteria</taxon>
        <taxon>Enterobacterales</taxon>
        <taxon>Enterobacteriaceae</taxon>
        <taxon>Mangrovibacter</taxon>
    </lineage>
</organism>
<dbReference type="Proteomes" id="UP000246744">
    <property type="component" value="Unassembled WGS sequence"/>
</dbReference>
<reference evidence="1 2" key="1">
    <citation type="submission" date="2018-05" db="EMBL/GenBank/DDBJ databases">
        <title>Genomic Encyclopedia of Type Strains, Phase IV (KMG-IV): sequencing the most valuable type-strain genomes for metagenomic binning, comparative biology and taxonomic classification.</title>
        <authorList>
            <person name="Goeker M."/>
        </authorList>
    </citation>
    <scope>NUCLEOTIDE SEQUENCE [LARGE SCALE GENOMIC DNA]</scope>
    <source>
        <strain evidence="1 2">DSM 19579</strain>
    </source>
</reference>
<sequence length="193" mass="21149">MKTRFTPRNRALMHSCTLGLLLPALLGISFAASAISLGLQAGEHYTDVRVDMGKETPGFYSQLTWAHNDNDGDRGGMELGFGLPLGSFMISAGGKLLYLHPRGEDDGYALAIGSRLAWNITQKFTIFGEGYYSPDSLSSEVDHYREMDAGLRWAIVRPVTLSVGYRYIDLAGKDGRRSRKLADGMYLGGEVGF</sequence>
<accession>A0A317PYQ3</accession>
<dbReference type="AlphaFoldDB" id="A0A317PYQ3"/>
<dbReference type="Pfam" id="PF07437">
    <property type="entry name" value="YfaZ"/>
    <property type="match status" value="1"/>
</dbReference>
<protein>
    <submittedName>
        <fullName evidence="1">YfaZ</fullName>
    </submittedName>
</protein>
<keyword evidence="2" id="KW-1185">Reference proteome</keyword>
<gene>
    <name evidence="1" type="ORF">DES37_108248</name>
</gene>
<dbReference type="InterPro" id="IPR009998">
    <property type="entry name" value="YfaZ"/>
</dbReference>